<evidence type="ECO:0000259" key="4">
    <source>
        <dbReference type="PROSITE" id="PS51755"/>
    </source>
</evidence>
<evidence type="ECO:0000256" key="3">
    <source>
        <dbReference type="SAM" id="Phobius"/>
    </source>
</evidence>
<feature type="transmembrane region" description="Helical" evidence="3">
    <location>
        <begin position="142"/>
        <end position="162"/>
    </location>
</feature>
<dbReference type="InterPro" id="IPR036388">
    <property type="entry name" value="WH-like_DNA-bd_sf"/>
</dbReference>
<proteinExistence type="predicted"/>
<dbReference type="PROSITE" id="PS51755">
    <property type="entry name" value="OMPR_PHOB"/>
    <property type="match status" value="1"/>
</dbReference>
<dbReference type="GeneID" id="75021696"/>
<evidence type="ECO:0000256" key="1">
    <source>
        <dbReference type="ARBA" id="ARBA00023125"/>
    </source>
</evidence>
<name>A0ABY5CXI6_9GAMM</name>
<organism evidence="5 6">
    <name type="scientific">Serratia entomophila</name>
    <dbReference type="NCBI Taxonomy" id="42906"/>
    <lineage>
        <taxon>Bacteria</taxon>
        <taxon>Pseudomonadati</taxon>
        <taxon>Pseudomonadota</taxon>
        <taxon>Gammaproteobacteria</taxon>
        <taxon>Enterobacterales</taxon>
        <taxon>Yersiniaceae</taxon>
        <taxon>Serratia</taxon>
    </lineage>
</organism>
<dbReference type="SUPFAM" id="SSF46894">
    <property type="entry name" value="C-terminal effector domain of the bipartite response regulators"/>
    <property type="match status" value="1"/>
</dbReference>
<dbReference type="CDD" id="cd00383">
    <property type="entry name" value="trans_reg_C"/>
    <property type="match status" value="1"/>
</dbReference>
<evidence type="ECO:0000313" key="5">
    <source>
        <dbReference type="EMBL" id="USV02228.1"/>
    </source>
</evidence>
<keyword evidence="1 2" id="KW-0238">DNA-binding</keyword>
<dbReference type="Proteomes" id="UP001056873">
    <property type="component" value="Chromosome"/>
</dbReference>
<dbReference type="RefSeq" id="WP_234589933.1">
    <property type="nucleotide sequence ID" value="NZ_CAMIPG010000005.1"/>
</dbReference>
<dbReference type="EMBL" id="CP074347">
    <property type="protein sequence ID" value="USV02228.1"/>
    <property type="molecule type" value="Genomic_DNA"/>
</dbReference>
<accession>A0ABY5CXI6</accession>
<dbReference type="InterPro" id="IPR001867">
    <property type="entry name" value="OmpR/PhoB-type_DNA-bd"/>
</dbReference>
<feature type="domain" description="OmpR/PhoB-type" evidence="4">
    <location>
        <begin position="1"/>
        <end position="104"/>
    </location>
</feature>
<dbReference type="SMART" id="SM00862">
    <property type="entry name" value="Trans_reg_C"/>
    <property type="match status" value="1"/>
</dbReference>
<keyword evidence="6" id="KW-1185">Reference proteome</keyword>
<evidence type="ECO:0000256" key="2">
    <source>
        <dbReference type="PROSITE-ProRule" id="PRU01091"/>
    </source>
</evidence>
<reference evidence="5" key="1">
    <citation type="journal article" date="2022" name="BMC Genomics">
        <title>Genome sequence of the entomopathogenic Serratia entomophila isolate 626 and characterisation of the species specific itaconate degradation pathway.</title>
        <authorList>
            <person name="Vaughan A.L."/>
            <person name="Altermann E."/>
            <person name="Glare T.R."/>
            <person name="Hurst M.R.H."/>
        </authorList>
    </citation>
    <scope>NUCLEOTIDE SEQUENCE</scope>
    <source>
        <strain evidence="5">626</strain>
    </source>
</reference>
<dbReference type="Pfam" id="PF00486">
    <property type="entry name" value="Trans_reg_C"/>
    <property type="match status" value="1"/>
</dbReference>
<dbReference type="Gene3D" id="1.10.10.10">
    <property type="entry name" value="Winged helix-like DNA-binding domain superfamily/Winged helix DNA-binding domain"/>
    <property type="match status" value="1"/>
</dbReference>
<keyword evidence="3" id="KW-0812">Transmembrane</keyword>
<protein>
    <submittedName>
        <fullName evidence="5">Winged helix-turn-helix domain-containing protein</fullName>
    </submittedName>
</protein>
<keyword evidence="3" id="KW-0472">Membrane</keyword>
<gene>
    <name evidence="5" type="ORF">KFQ06_06855</name>
</gene>
<keyword evidence="3" id="KW-1133">Transmembrane helix</keyword>
<sequence>MPYIINQSIVFSPTEKMLYILNEKDLSLTLSNPATRLLLELVKNNKETITRQHLVKHVWEDYGFNGSNNNLNGCISEIRKAIEALEPGSHIITTLPKVGFILDANIETFLPSPDADNIAVPQCDALINILDKRPVQRNKRTMLTGLIVMIYLGGIVFTWTVLQSQRHGFGDVDAQYLYQQNQCEVFTLGSHYLYSKTELIEYARKDLSREGIDCDSARTNVFYARTEKRNMPFQATFIAACAQSPQGDYGYCQTINTYGAAT</sequence>
<dbReference type="InterPro" id="IPR016032">
    <property type="entry name" value="Sig_transdc_resp-reg_C-effctor"/>
</dbReference>
<evidence type="ECO:0000313" key="6">
    <source>
        <dbReference type="Proteomes" id="UP001056873"/>
    </source>
</evidence>
<feature type="DNA-binding region" description="OmpR/PhoB-type" evidence="2">
    <location>
        <begin position="1"/>
        <end position="104"/>
    </location>
</feature>